<keyword evidence="2" id="KW-1185">Reference proteome</keyword>
<comment type="caution">
    <text evidence="1">The sequence shown here is derived from an EMBL/GenBank/DDBJ whole genome shotgun (WGS) entry which is preliminary data.</text>
</comment>
<reference evidence="1 2" key="1">
    <citation type="submission" date="2021-06" db="EMBL/GenBank/DDBJ databases">
        <title>Caerostris extrusa draft genome.</title>
        <authorList>
            <person name="Kono N."/>
            <person name="Arakawa K."/>
        </authorList>
    </citation>
    <scope>NUCLEOTIDE SEQUENCE [LARGE SCALE GENOMIC DNA]</scope>
</reference>
<dbReference type="Proteomes" id="UP001054945">
    <property type="component" value="Unassembled WGS sequence"/>
</dbReference>
<dbReference type="EMBL" id="BPLR01017113">
    <property type="protein sequence ID" value="GIY88855.1"/>
    <property type="molecule type" value="Genomic_DNA"/>
</dbReference>
<evidence type="ECO:0000313" key="2">
    <source>
        <dbReference type="Proteomes" id="UP001054945"/>
    </source>
</evidence>
<organism evidence="1 2">
    <name type="scientific">Caerostris extrusa</name>
    <name type="common">Bark spider</name>
    <name type="synonym">Caerostris bankana</name>
    <dbReference type="NCBI Taxonomy" id="172846"/>
    <lineage>
        <taxon>Eukaryota</taxon>
        <taxon>Metazoa</taxon>
        <taxon>Ecdysozoa</taxon>
        <taxon>Arthropoda</taxon>
        <taxon>Chelicerata</taxon>
        <taxon>Arachnida</taxon>
        <taxon>Araneae</taxon>
        <taxon>Araneomorphae</taxon>
        <taxon>Entelegynae</taxon>
        <taxon>Araneoidea</taxon>
        <taxon>Araneidae</taxon>
        <taxon>Caerostris</taxon>
    </lineage>
</organism>
<evidence type="ECO:0000313" key="1">
    <source>
        <dbReference type="EMBL" id="GIY88855.1"/>
    </source>
</evidence>
<dbReference type="AlphaFoldDB" id="A0AAV4X118"/>
<protein>
    <submittedName>
        <fullName evidence="1">Uncharacterized protein</fullName>
    </submittedName>
</protein>
<proteinExistence type="predicted"/>
<name>A0AAV4X118_CAEEX</name>
<accession>A0AAV4X118</accession>
<gene>
    <name evidence="1" type="ORF">CEXT_350191</name>
</gene>
<sequence length="77" mass="9121">MERKRWLHGSFTRLKCIQQCQTSAPDRNIKESRICQRTYGSYYGELWRGVMVSEDCRRWTAKVKTNNLIISVPLNVL</sequence>